<keyword evidence="2" id="KW-1185">Reference proteome</keyword>
<reference evidence="2" key="1">
    <citation type="submission" date="2016-01" db="EMBL/GenBank/DDBJ databases">
        <authorList>
            <person name="Mitreva M."/>
            <person name="Pepin K.H."/>
            <person name="Mihindukulasuriya K.A."/>
            <person name="Fulton R."/>
            <person name="Fronick C."/>
            <person name="O'Laughlin M."/>
            <person name="Miner T."/>
            <person name="Herter B."/>
            <person name="Rosa B.A."/>
            <person name="Cordes M."/>
            <person name="Tomlinson C."/>
            <person name="Wollam A."/>
            <person name="Palsikar V.B."/>
            <person name="Mardis E.R."/>
            <person name="Wilson R.K."/>
        </authorList>
    </citation>
    <scope>NUCLEOTIDE SEQUENCE [LARGE SCALE GENOMIC DNA]</scope>
    <source>
        <strain evidence="2">MJR7716</strain>
    </source>
</reference>
<evidence type="ECO:0000313" key="1">
    <source>
        <dbReference type="EMBL" id="KXA31747.1"/>
    </source>
</evidence>
<proteinExistence type="predicted"/>
<dbReference type="AlphaFoldDB" id="A0A133PSE6"/>
<evidence type="ECO:0000313" key="2">
    <source>
        <dbReference type="Proteomes" id="UP000070533"/>
    </source>
</evidence>
<dbReference type="EMBL" id="LRQG01000270">
    <property type="protein sequence ID" value="KXA31747.1"/>
    <property type="molecule type" value="Genomic_DNA"/>
</dbReference>
<dbReference type="PATRIC" id="fig|28128.5.peg.2978"/>
<gene>
    <name evidence="1" type="ORF">HMPREF3226_02890</name>
</gene>
<protein>
    <submittedName>
        <fullName evidence="1">Uncharacterized protein</fullName>
    </submittedName>
</protein>
<sequence length="62" mass="7106">VHIIEDTFLSSTKVIEPDNFSYGRIIVVSQDTTVCVFSFPKILHTSHPFLSLNHKSRYALQQ</sequence>
<feature type="non-terminal residue" evidence="1">
    <location>
        <position position="1"/>
    </location>
</feature>
<name>A0A133PSE6_9BACT</name>
<comment type="caution">
    <text evidence="1">The sequence shown here is derived from an EMBL/GenBank/DDBJ whole genome shotgun (WGS) entry which is preliminary data.</text>
</comment>
<organism evidence="1 2">
    <name type="scientific">Prevotella corporis</name>
    <dbReference type="NCBI Taxonomy" id="28128"/>
    <lineage>
        <taxon>Bacteria</taxon>
        <taxon>Pseudomonadati</taxon>
        <taxon>Bacteroidota</taxon>
        <taxon>Bacteroidia</taxon>
        <taxon>Bacteroidales</taxon>
        <taxon>Prevotellaceae</taxon>
        <taxon>Prevotella</taxon>
    </lineage>
</organism>
<dbReference type="Proteomes" id="UP000070533">
    <property type="component" value="Unassembled WGS sequence"/>
</dbReference>
<accession>A0A133PSE6</accession>